<reference evidence="8" key="1">
    <citation type="submission" date="2025-08" db="UniProtKB">
        <authorList>
            <consortium name="RefSeq"/>
        </authorList>
    </citation>
    <scope>IDENTIFICATION</scope>
</reference>
<dbReference type="Gene3D" id="2.60.40.150">
    <property type="entry name" value="C2 domain"/>
    <property type="match status" value="1"/>
</dbReference>
<dbReference type="InterPro" id="IPR037808">
    <property type="entry name" value="C2_Dock-C"/>
</dbReference>
<dbReference type="GO" id="GO:0007264">
    <property type="term" value="P:small GTPase-mediated signal transduction"/>
    <property type="evidence" value="ECO:0007669"/>
    <property type="project" value="InterPro"/>
</dbReference>
<keyword evidence="2" id="KW-0344">Guanine-nucleotide releasing factor</keyword>
<name>A0A8B7Y7P3_ACAPL</name>
<dbReference type="Pfam" id="PF14429">
    <property type="entry name" value="DOCK-C2"/>
    <property type="match status" value="1"/>
</dbReference>
<dbReference type="Proteomes" id="UP000694845">
    <property type="component" value="Unplaced"/>
</dbReference>
<dbReference type="GO" id="GO:0005085">
    <property type="term" value="F:guanyl-nucleotide exchange factor activity"/>
    <property type="evidence" value="ECO:0007669"/>
    <property type="project" value="UniProtKB-KW"/>
</dbReference>
<dbReference type="PROSITE" id="PS51650">
    <property type="entry name" value="C2_DOCK"/>
    <property type="match status" value="1"/>
</dbReference>
<dbReference type="InterPro" id="IPR027007">
    <property type="entry name" value="C2_DOCK-type_domain"/>
</dbReference>
<dbReference type="InterPro" id="IPR021816">
    <property type="entry name" value="DOCK_C/D_N"/>
</dbReference>
<feature type="region of interest" description="Disordered" evidence="4">
    <location>
        <begin position="1"/>
        <end position="27"/>
    </location>
</feature>
<dbReference type="InterPro" id="IPR026791">
    <property type="entry name" value="DOCK"/>
</dbReference>
<feature type="region of interest" description="Disordered" evidence="4">
    <location>
        <begin position="972"/>
        <end position="993"/>
    </location>
</feature>
<dbReference type="Pfam" id="PF11878">
    <property type="entry name" value="DOCK_C-D_N"/>
    <property type="match status" value="1"/>
</dbReference>
<evidence type="ECO:0000256" key="4">
    <source>
        <dbReference type="SAM" id="MobiDB-lite"/>
    </source>
</evidence>
<dbReference type="Pfam" id="PF20422">
    <property type="entry name" value="DHR-2_Lobe_B"/>
    <property type="match status" value="1"/>
</dbReference>
<keyword evidence="1" id="KW-0597">Phosphoprotein</keyword>
<keyword evidence="7" id="KW-1185">Reference proteome</keyword>
<dbReference type="InterPro" id="IPR046773">
    <property type="entry name" value="DOCKER_Lobe_C"/>
</dbReference>
<dbReference type="InterPro" id="IPR027357">
    <property type="entry name" value="DOCKER_dom"/>
</dbReference>
<gene>
    <name evidence="8" type="primary">LOC110977731</name>
</gene>
<dbReference type="Gene3D" id="1.25.40.410">
    <property type="match status" value="1"/>
</dbReference>
<dbReference type="Pfam" id="PF20421">
    <property type="entry name" value="DHR-2_Lobe_C"/>
    <property type="match status" value="1"/>
</dbReference>
<dbReference type="InterPro" id="IPR035892">
    <property type="entry name" value="C2_domain_sf"/>
</dbReference>
<dbReference type="CTD" id="85440"/>
<evidence type="ECO:0000256" key="2">
    <source>
        <dbReference type="ARBA" id="ARBA00022658"/>
    </source>
</evidence>
<evidence type="ECO:0000259" key="6">
    <source>
        <dbReference type="PROSITE" id="PS51651"/>
    </source>
</evidence>
<dbReference type="InterPro" id="IPR046770">
    <property type="entry name" value="DOCKER_Lobe_B"/>
</dbReference>
<evidence type="ECO:0000256" key="3">
    <source>
        <dbReference type="PROSITE-ProRule" id="PRU00983"/>
    </source>
</evidence>
<dbReference type="CDD" id="cd08696">
    <property type="entry name" value="C2_Dock-C"/>
    <property type="match status" value="1"/>
</dbReference>
<feature type="domain" description="DOCKER" evidence="6">
    <location>
        <begin position="1723"/>
        <end position="2157"/>
    </location>
</feature>
<evidence type="ECO:0000313" key="7">
    <source>
        <dbReference type="Proteomes" id="UP000694845"/>
    </source>
</evidence>
<evidence type="ECO:0000256" key="1">
    <source>
        <dbReference type="ARBA" id="ARBA00022553"/>
    </source>
</evidence>
<dbReference type="PROSITE" id="PS51651">
    <property type="entry name" value="DOCKER"/>
    <property type="match status" value="1"/>
</dbReference>
<dbReference type="FunFam" id="1.20.58.740:FF:000002">
    <property type="entry name" value="Dedicator of cytokinesis protein 7"/>
    <property type="match status" value="1"/>
</dbReference>
<proteinExistence type="inferred from homology"/>
<dbReference type="InterPro" id="IPR043162">
    <property type="entry name" value="DOCK_C_lobe_C"/>
</dbReference>
<dbReference type="KEGG" id="aplc:110977731"/>
<dbReference type="RefSeq" id="XP_022087786.1">
    <property type="nucleotide sequence ID" value="XM_022232094.1"/>
</dbReference>
<dbReference type="OrthoDB" id="47328at2759"/>
<accession>A0A8B7Y7P3</accession>
<dbReference type="Pfam" id="PF06920">
    <property type="entry name" value="DHR-2_Lobe_A"/>
    <property type="match status" value="1"/>
</dbReference>
<feature type="domain" description="C2 DOCK-type" evidence="5">
    <location>
        <begin position="619"/>
        <end position="803"/>
    </location>
</feature>
<organism evidence="7 8">
    <name type="scientific">Acanthaster planci</name>
    <name type="common">Crown-of-thorns starfish</name>
    <dbReference type="NCBI Taxonomy" id="133434"/>
    <lineage>
        <taxon>Eukaryota</taxon>
        <taxon>Metazoa</taxon>
        <taxon>Echinodermata</taxon>
        <taxon>Eleutherozoa</taxon>
        <taxon>Asterozoa</taxon>
        <taxon>Asteroidea</taxon>
        <taxon>Valvatacea</taxon>
        <taxon>Valvatida</taxon>
        <taxon>Acanthasteridae</taxon>
        <taxon>Acanthaster</taxon>
    </lineage>
</organism>
<feature type="compositionally biased region" description="Basic residues" evidence="4">
    <location>
        <begin position="2165"/>
        <end position="2174"/>
    </location>
</feature>
<feature type="compositionally biased region" description="Low complexity" evidence="4">
    <location>
        <begin position="972"/>
        <end position="985"/>
    </location>
</feature>
<dbReference type="Gene3D" id="1.20.58.740">
    <property type="match status" value="1"/>
</dbReference>
<feature type="region of interest" description="Disordered" evidence="4">
    <location>
        <begin position="441"/>
        <end position="503"/>
    </location>
</feature>
<dbReference type="PANTHER" id="PTHR23317:SF76">
    <property type="entry name" value="LD20667P"/>
    <property type="match status" value="1"/>
</dbReference>
<dbReference type="InterPro" id="IPR046769">
    <property type="entry name" value="DOCKER_Lobe_A"/>
</dbReference>
<dbReference type="InterPro" id="IPR043161">
    <property type="entry name" value="DOCK_C_lobe_A"/>
</dbReference>
<dbReference type="PANTHER" id="PTHR23317">
    <property type="entry name" value="DEDICATOR OF CYTOKINESIS DOCK"/>
    <property type="match status" value="1"/>
</dbReference>
<evidence type="ECO:0000259" key="5">
    <source>
        <dbReference type="PROSITE" id="PS51650"/>
    </source>
</evidence>
<sequence length="2187" mass="247561">MAASGGGKGQRAFAQKLNKNQPAADIRRQVSSHYSGRDLARLGIGTAATGTVPLSEVVDPLDFEEFLEANRAPYNRDPLRHLLEFPDDDLLVTSKTKECRTVNQPLPEPDSDSNIQVRDCLQTYTCDWAVVLRRYQDCVAVDPNKKDTQRSVVEGACQQVFEVDEQELEEDIPQFTFDEDMGFEIMSPDIWKSLLPSRFNLPKKRPGKRSSIHLDNTPRGSWASSIFDLKNTESDALLPRLLEHTPIDRQDSINEDVRAHNRQRDIFCLYPVVEESEAIERRMPADVPREHFGYRIFVKCLTLKLDLEVEPIFASMALYDVREKKKISENFFFDLNTEAMKTMIKSHLGYPDPSTLARNAIFSITYPTNDVYLVIKLEKVLQQGDISESAEPYMKELDNPKHIEKAKANARYYCEKLGAYRMPFAWTAVHLLNIINGANSIDPNPESADMDRAKSNSLDFNRKKSVPADQNYGSLPRKGGEVGPSSGPSGGGGGASLKRNGSERRSFYKVEDETGNLESFHPVTITVSSFFKQEGDKLSDDDLYKFLADLKRPTSVLKRLKCIPGSLKLDISPMPENPPYCLTPDLQQVKPYPDMRTRPTREIQEFPSRDVYHPHSIYRNLLYVYPNSLNYSNRSGSARNIAVKVQFMAGEDPSTALKCILGKSSCPEFSDHAYTSVTYHNKSPDFYEEVKIKLPADLADYHHLLFTFYHISCQRKQDVTPVETPIGYTWFPMMRDGRLQVGDFSLPVSMDVPPMGYSMLSPELLKSRALSKADSTRTPQVQLPTMRWVDGHKPLFTVEIKAVSSIHAQDEYVDKFLSRCHNVEEGKIPRSIGEQDMKAKLVKSIMELNNAVAEPLVKFLPIILDKLILMIVRPPIIGGQIVDHVGQLCFDTIAEIVDRIHILLDKGQDSHGRNSLLCSFIQFYFRPPDTDDETIVQDISPQTPPYKFRLLGNYGTVARSNSFTVNQRSSLFSSTSSSSLSGPGSPDDELEGMIHGRFGSERYNAHSFSRSSLLGNTGMGNVPVMGLGNRVPPKKLVHEEIALLLVVSNGSAKEKVLNHAWFFFELMVKSMAQFLAENDRLDSPRKTRFPEAYCQDISNIVTIVTTDIVARYNKDVRAMQLLNASLAFFLQDLLSLMDRGYVFALIRNYCREVANKITVMTDPTSLAQLKLEFLRIIVSHEHYVTLNLPFLQSDVTSRPPSPTPSISSMSSMMSLASSLPTIINKSKMMQLTPEFRQQHFLTGLLLSDLACVLQTLNSSLHRQAIDTVFNLLSSHDADKRYLDADCRMRVAALYLPLLGIVMDAIPQLNCPSASSTNRPSAAMGYDDAELDGYPVNQSVAMAIAGTSVYARSDAKVESTPLQRPPSHTRLSEESTKDLLLCVLWVLKNLDPCTLHNSWVDLSVSRINKLLDVLYYCICCFEYKGRKMIYRRQSRLSLKKQDVKQRLEDAILGTSNARSEMMQRHSRQGSGSLDRHFNPALGQSEKLRWRKDKTHWKQAVETQSERPKSELEHDANLEGHLSTEVSLVVLDTIELLVQSIQNTDHLQGCLTGVMEVLLHSLACNQSVIVLQNILATQRSLVFKYPELLFEEETEQCADLCLRLLSHCSSCISTVRSHASASLYLLMRQNFEIGNNFARVKMQVTMSLSSLVGTQTNFNEEYLRRSLKTILIYGEEDIELQETDFPKQVRDLVFNLHMILSDTVKMKEFNEDPEMLVDLMYRIAKGYQTSPDLRLTWLQNMAGKHTEHKNHTEAAHCLVHSAALVAEYLHMLEDRPYLPIGCVTFEKISCNVLEESAVSDDVVSPDEEGICTGKYFTESGLVGLLEHAAASFNLAGMFEAVNEVYKILIPIHEANRDYKKLAIIHGKLQEAFNKIVHLGGKRLWGTFFRVGFYGSKFGDVDGEEFIYKEPAITKLPEIAHRLESFYGDRFGAENVEVIKDSNPVDQTKQDPEKAYIQVTYVEPYFDFYETLQRPTFFDRNYNIRRFMFATPFTKSGKAHGDIREQYKRKTVLTTAKAFPYIKTRVAVVHRQEIVLSPVEVGIEDLQKKTKELTVATHQEPPDAKMLQMVLQGCIGTTVNQGPMEVALAFLSDNTDGKQLDKHTNKLRLCFKEFSKKCGDALRKNKNLIALDQREYQKELERNYHRFTDRLMPLISNPGRVGGGTLRKSGRKDRRSKGSMTKIIKTSETL</sequence>
<protein>
    <submittedName>
        <fullName evidence="8">Dedicator of cytokinesis protein 7-like isoform X1</fullName>
    </submittedName>
</protein>
<comment type="similarity">
    <text evidence="3">Belongs to the DOCK family.</text>
</comment>
<feature type="region of interest" description="Disordered" evidence="4">
    <location>
        <begin position="1457"/>
        <end position="1476"/>
    </location>
</feature>
<dbReference type="GeneID" id="110977731"/>
<feature type="region of interest" description="Disordered" evidence="4">
    <location>
        <begin position="2155"/>
        <end position="2187"/>
    </location>
</feature>
<evidence type="ECO:0000313" key="8">
    <source>
        <dbReference type="RefSeq" id="XP_022087786.1"/>
    </source>
</evidence>
<dbReference type="FunFam" id="1.25.40.410:FF:000002">
    <property type="entry name" value="Dedicator of cytokinesis protein 7"/>
    <property type="match status" value="1"/>
</dbReference>